<dbReference type="InterPro" id="IPR036388">
    <property type="entry name" value="WH-like_DNA-bd_sf"/>
</dbReference>
<keyword evidence="3" id="KW-0804">Transcription</keyword>
<dbReference type="PANTHER" id="PTHR30136:SF23">
    <property type="entry name" value="DNA-BINDING TRANSCRIPTIONAL ACTIVATOR MHPR"/>
    <property type="match status" value="1"/>
</dbReference>
<dbReference type="Gene3D" id="1.10.10.10">
    <property type="entry name" value="Winged helix-like DNA-binding domain superfamily/Winged helix DNA-binding domain"/>
    <property type="match status" value="1"/>
</dbReference>
<evidence type="ECO:0000256" key="1">
    <source>
        <dbReference type="ARBA" id="ARBA00023015"/>
    </source>
</evidence>
<dbReference type="PANTHER" id="PTHR30136">
    <property type="entry name" value="HELIX-TURN-HELIX TRANSCRIPTIONAL REGULATOR, ICLR FAMILY"/>
    <property type="match status" value="1"/>
</dbReference>
<name>A0A1H4L2G0_9HYPH</name>
<sequence>MSETDEEAAPTGVRSLLRGLEILIAVNENPPATITRLVTLTGLPKATVIRLLATLKSAGYVRQNSDSGAYEPLPQVRRLASAMMVENPFLTEARQRLNAFGLQVGWPSDLLMAEPEAMVTVASNRDAAPIHLRRFEQRRFPILDSAAGLAYLSALPESERISIVKRHCATMAEKDDIRKRVDETLRDVAEVGKQGFSIHDYNAPMEGTRAVGIAVLSEGRPVGALVLIILKGAVTQGQLHEQYLPALRDCAEGLGGAYHLHRGDQTVLAES</sequence>
<dbReference type="RefSeq" id="WP_162742393.1">
    <property type="nucleotide sequence ID" value="NZ_FNSL01000001.1"/>
</dbReference>
<evidence type="ECO:0000259" key="5">
    <source>
        <dbReference type="PROSITE" id="PS51078"/>
    </source>
</evidence>
<evidence type="ECO:0000313" key="7">
    <source>
        <dbReference type="Proteomes" id="UP000199064"/>
    </source>
</evidence>
<proteinExistence type="predicted"/>
<dbReference type="InterPro" id="IPR005471">
    <property type="entry name" value="Tscrpt_reg_IclR_N"/>
</dbReference>
<keyword evidence="7" id="KW-1185">Reference proteome</keyword>
<evidence type="ECO:0000256" key="2">
    <source>
        <dbReference type="ARBA" id="ARBA00023125"/>
    </source>
</evidence>
<evidence type="ECO:0000259" key="4">
    <source>
        <dbReference type="PROSITE" id="PS51077"/>
    </source>
</evidence>
<feature type="domain" description="HTH iclR-type" evidence="4">
    <location>
        <begin position="13"/>
        <end position="74"/>
    </location>
</feature>
<organism evidence="6 7">
    <name type="scientific">Nitratireductor aquibiodomus</name>
    <dbReference type="NCBI Taxonomy" id="204799"/>
    <lineage>
        <taxon>Bacteria</taxon>
        <taxon>Pseudomonadati</taxon>
        <taxon>Pseudomonadota</taxon>
        <taxon>Alphaproteobacteria</taxon>
        <taxon>Hyphomicrobiales</taxon>
        <taxon>Phyllobacteriaceae</taxon>
        <taxon>Nitratireductor</taxon>
    </lineage>
</organism>
<keyword evidence="1" id="KW-0805">Transcription regulation</keyword>
<accession>A0A1H4L2G0</accession>
<dbReference type="Gene3D" id="3.30.450.40">
    <property type="match status" value="1"/>
</dbReference>
<dbReference type="InterPro" id="IPR029016">
    <property type="entry name" value="GAF-like_dom_sf"/>
</dbReference>
<dbReference type="Proteomes" id="UP000199064">
    <property type="component" value="Unassembled WGS sequence"/>
</dbReference>
<protein>
    <submittedName>
        <fullName evidence="6">Transcriptional regulator, IclR family</fullName>
    </submittedName>
</protein>
<dbReference type="GO" id="GO:0045892">
    <property type="term" value="P:negative regulation of DNA-templated transcription"/>
    <property type="evidence" value="ECO:0007669"/>
    <property type="project" value="TreeGrafter"/>
</dbReference>
<reference evidence="7" key="1">
    <citation type="submission" date="2016-10" db="EMBL/GenBank/DDBJ databases">
        <authorList>
            <person name="Varghese N."/>
            <person name="Submissions S."/>
        </authorList>
    </citation>
    <scope>NUCLEOTIDE SEQUENCE [LARGE SCALE GENOMIC DNA]</scope>
    <source>
        <strain evidence="7">ES.061</strain>
    </source>
</reference>
<feature type="domain" description="IclR-ED" evidence="5">
    <location>
        <begin position="75"/>
        <end position="260"/>
    </location>
</feature>
<dbReference type="InterPro" id="IPR014757">
    <property type="entry name" value="Tscrpt_reg_IclR_C"/>
</dbReference>
<evidence type="ECO:0000256" key="3">
    <source>
        <dbReference type="ARBA" id="ARBA00023163"/>
    </source>
</evidence>
<dbReference type="InterPro" id="IPR050707">
    <property type="entry name" value="HTH_MetabolicPath_Reg"/>
</dbReference>
<dbReference type="GO" id="GO:0003677">
    <property type="term" value="F:DNA binding"/>
    <property type="evidence" value="ECO:0007669"/>
    <property type="project" value="UniProtKB-KW"/>
</dbReference>
<gene>
    <name evidence="6" type="ORF">SAMN05216452_2607</name>
</gene>
<dbReference type="PROSITE" id="PS51078">
    <property type="entry name" value="ICLR_ED"/>
    <property type="match status" value="1"/>
</dbReference>
<dbReference type="GO" id="GO:0003700">
    <property type="term" value="F:DNA-binding transcription factor activity"/>
    <property type="evidence" value="ECO:0007669"/>
    <property type="project" value="TreeGrafter"/>
</dbReference>
<dbReference type="SUPFAM" id="SSF46785">
    <property type="entry name" value="Winged helix' DNA-binding domain"/>
    <property type="match status" value="1"/>
</dbReference>
<dbReference type="InterPro" id="IPR036390">
    <property type="entry name" value="WH_DNA-bd_sf"/>
</dbReference>
<dbReference type="Pfam" id="PF09339">
    <property type="entry name" value="HTH_IclR"/>
    <property type="match status" value="1"/>
</dbReference>
<dbReference type="AlphaFoldDB" id="A0A1H4L2G0"/>
<dbReference type="EMBL" id="FNSL01000001">
    <property type="protein sequence ID" value="SEB64903.1"/>
    <property type="molecule type" value="Genomic_DNA"/>
</dbReference>
<keyword evidence="2" id="KW-0238">DNA-binding</keyword>
<evidence type="ECO:0000313" key="6">
    <source>
        <dbReference type="EMBL" id="SEB64903.1"/>
    </source>
</evidence>
<dbReference type="SMART" id="SM00346">
    <property type="entry name" value="HTH_ICLR"/>
    <property type="match status" value="1"/>
</dbReference>
<dbReference type="PROSITE" id="PS51077">
    <property type="entry name" value="HTH_ICLR"/>
    <property type="match status" value="1"/>
</dbReference>
<dbReference type="SUPFAM" id="SSF55781">
    <property type="entry name" value="GAF domain-like"/>
    <property type="match status" value="1"/>
</dbReference>